<dbReference type="InterPro" id="IPR050903">
    <property type="entry name" value="Bact_Chemotaxis_MeTrfase"/>
</dbReference>
<dbReference type="PRINTS" id="PR00996">
    <property type="entry name" value="CHERMTFRASE"/>
</dbReference>
<comment type="caution">
    <text evidence="7">The sequence shown here is derived from an EMBL/GenBank/DDBJ whole genome shotgun (WGS) entry which is preliminary data.</text>
</comment>
<dbReference type="InterPro" id="IPR019734">
    <property type="entry name" value="TPR_rpt"/>
</dbReference>
<dbReference type="Gene3D" id="1.25.40.10">
    <property type="entry name" value="Tetratricopeptide repeat domain"/>
    <property type="match status" value="1"/>
</dbReference>
<dbReference type="PANTHER" id="PTHR24422">
    <property type="entry name" value="CHEMOTAXIS PROTEIN METHYLTRANSFERASE"/>
    <property type="match status" value="1"/>
</dbReference>
<dbReference type="InterPro" id="IPR022641">
    <property type="entry name" value="CheR_N"/>
</dbReference>
<dbReference type="PROSITE" id="PS50005">
    <property type="entry name" value="TPR"/>
    <property type="match status" value="1"/>
</dbReference>
<dbReference type="GO" id="GO:0008983">
    <property type="term" value="F:protein-glutamate O-methyltransferase activity"/>
    <property type="evidence" value="ECO:0007669"/>
    <property type="project" value="UniProtKB-EC"/>
</dbReference>
<dbReference type="Gene3D" id="3.40.50.150">
    <property type="entry name" value="Vaccinia Virus protein VP39"/>
    <property type="match status" value="1"/>
</dbReference>
<dbReference type="SUPFAM" id="SSF47757">
    <property type="entry name" value="Chemotaxis receptor methyltransferase CheR, N-terminal domain"/>
    <property type="match status" value="1"/>
</dbReference>
<name>A0A1J5Q2M3_9ZZZZ</name>
<dbReference type="SMART" id="SM00028">
    <property type="entry name" value="TPR"/>
    <property type="match status" value="4"/>
</dbReference>
<evidence type="ECO:0000256" key="1">
    <source>
        <dbReference type="ARBA" id="ARBA00001541"/>
    </source>
</evidence>
<organism evidence="7">
    <name type="scientific">mine drainage metagenome</name>
    <dbReference type="NCBI Taxonomy" id="410659"/>
    <lineage>
        <taxon>unclassified sequences</taxon>
        <taxon>metagenomes</taxon>
        <taxon>ecological metagenomes</taxon>
    </lineage>
</organism>
<comment type="catalytic activity">
    <reaction evidence="1">
        <text>L-glutamyl-[protein] + S-adenosyl-L-methionine = [protein]-L-glutamate 5-O-methyl ester + S-adenosyl-L-homocysteine</text>
        <dbReference type="Rhea" id="RHEA:24452"/>
        <dbReference type="Rhea" id="RHEA-COMP:10208"/>
        <dbReference type="Rhea" id="RHEA-COMP:10311"/>
        <dbReference type="ChEBI" id="CHEBI:29973"/>
        <dbReference type="ChEBI" id="CHEBI:57856"/>
        <dbReference type="ChEBI" id="CHEBI:59789"/>
        <dbReference type="ChEBI" id="CHEBI:82795"/>
        <dbReference type="EC" id="2.1.1.80"/>
    </reaction>
</comment>
<dbReference type="InterPro" id="IPR036804">
    <property type="entry name" value="CheR_N_sf"/>
</dbReference>
<dbReference type="PANTHER" id="PTHR24422:SF19">
    <property type="entry name" value="CHEMOTAXIS PROTEIN METHYLTRANSFERASE"/>
    <property type="match status" value="1"/>
</dbReference>
<evidence type="ECO:0000256" key="5">
    <source>
        <dbReference type="ARBA" id="ARBA00022691"/>
    </source>
</evidence>
<dbReference type="InterPro" id="IPR029063">
    <property type="entry name" value="SAM-dependent_MTases_sf"/>
</dbReference>
<gene>
    <name evidence="7" type="primary">wspC_3</name>
    <name evidence="7" type="ORF">GALL_403420</name>
</gene>
<evidence type="ECO:0000256" key="3">
    <source>
        <dbReference type="ARBA" id="ARBA00022603"/>
    </source>
</evidence>
<evidence type="ECO:0000259" key="6">
    <source>
        <dbReference type="PROSITE" id="PS50123"/>
    </source>
</evidence>
<keyword evidence="4 7" id="KW-0808">Transferase</keyword>
<dbReference type="EMBL" id="MLJW01001499">
    <property type="protein sequence ID" value="OIQ77961.1"/>
    <property type="molecule type" value="Genomic_DNA"/>
</dbReference>
<evidence type="ECO:0000256" key="2">
    <source>
        <dbReference type="ARBA" id="ARBA00012534"/>
    </source>
</evidence>
<dbReference type="AlphaFoldDB" id="A0A1J5Q2M3"/>
<dbReference type="GO" id="GO:0032259">
    <property type="term" value="P:methylation"/>
    <property type="evidence" value="ECO:0007669"/>
    <property type="project" value="UniProtKB-KW"/>
</dbReference>
<reference evidence="7" key="1">
    <citation type="submission" date="2016-10" db="EMBL/GenBank/DDBJ databases">
        <title>Sequence of Gallionella enrichment culture.</title>
        <authorList>
            <person name="Poehlein A."/>
            <person name="Muehling M."/>
            <person name="Daniel R."/>
        </authorList>
    </citation>
    <scope>NUCLEOTIDE SEQUENCE</scope>
</reference>
<dbReference type="InterPro" id="IPR011990">
    <property type="entry name" value="TPR-like_helical_dom_sf"/>
</dbReference>
<protein>
    <recommendedName>
        <fullName evidence="2">protein-glutamate O-methyltransferase</fullName>
        <ecNumber evidence="2">2.1.1.80</ecNumber>
    </recommendedName>
</protein>
<dbReference type="SMART" id="SM00138">
    <property type="entry name" value="MeTrc"/>
    <property type="match status" value="1"/>
</dbReference>
<dbReference type="SUPFAM" id="SSF48452">
    <property type="entry name" value="TPR-like"/>
    <property type="match status" value="1"/>
</dbReference>
<keyword evidence="3 7" id="KW-0489">Methyltransferase</keyword>
<dbReference type="CDD" id="cd02440">
    <property type="entry name" value="AdoMet_MTases"/>
    <property type="match status" value="1"/>
</dbReference>
<feature type="domain" description="CheR-type methyltransferase" evidence="6">
    <location>
        <begin position="12"/>
        <end position="279"/>
    </location>
</feature>
<dbReference type="PROSITE" id="PS50123">
    <property type="entry name" value="CHER"/>
    <property type="match status" value="1"/>
</dbReference>
<dbReference type="SUPFAM" id="SSF53335">
    <property type="entry name" value="S-adenosyl-L-methionine-dependent methyltransferases"/>
    <property type="match status" value="1"/>
</dbReference>
<evidence type="ECO:0000313" key="7">
    <source>
        <dbReference type="EMBL" id="OIQ77961.1"/>
    </source>
</evidence>
<evidence type="ECO:0000256" key="4">
    <source>
        <dbReference type="ARBA" id="ARBA00022679"/>
    </source>
</evidence>
<dbReference type="Gene3D" id="1.10.155.10">
    <property type="entry name" value="Chemotaxis receptor methyltransferase CheR, N-terminal domain"/>
    <property type="match status" value="1"/>
</dbReference>
<dbReference type="Pfam" id="PF01739">
    <property type="entry name" value="CheR"/>
    <property type="match status" value="1"/>
</dbReference>
<dbReference type="Pfam" id="PF13432">
    <property type="entry name" value="TPR_16"/>
    <property type="match status" value="2"/>
</dbReference>
<proteinExistence type="predicted"/>
<dbReference type="EC" id="2.1.1.80" evidence="2"/>
<keyword evidence="5" id="KW-0949">S-adenosyl-L-methionine</keyword>
<accession>A0A1J5Q2M3</accession>
<dbReference type="Pfam" id="PF03705">
    <property type="entry name" value="CheR_N"/>
    <property type="match status" value="1"/>
</dbReference>
<sequence>MIPDLSAGAVLEADLTGFKKLLLHAFGHTFEHEREATLVAALGRRMSALNLARLDLYHDRLLSDCDELQRLIELLTVHETYFFREPEHLDLVIDLMPKLLSGRGERPIRILSAGCSTGEEPYSVAILLRERFGSHSERMFCITGVDIDANVIHVAKQAVYSERSFRGINKTLSSKYFQALENGKFKVNEAIARQVQFEIVNLLDSTYPQRMLAPDIILYRNVSIYFPCQIQQQIFKKLADILVDGGTLLVGASETMHHDLRILSLVKQGSLFIYRKNRVTGFQSARTAPGGSAAGLRQRLTPALPALATTEASDIDPILDKLGVRPHSSAGAALTDDSPEVIKTYNKALELAREHRSKESLAWLDKLLEQCPASAKAYILKGNLLLSESNFEQAVEVCNLALRQDIFCASIYLMLGMAARHLGDDTVALKRFREAIYLNSSCWLAHFFSAEIFYAEGDEKHALCAYEAAAKVLERLTAGQQPGEALPLAFKVDQFNVICRHKLSLLRRLSMK</sequence>
<dbReference type="InterPro" id="IPR022642">
    <property type="entry name" value="CheR_C"/>
</dbReference>
<dbReference type="InterPro" id="IPR000780">
    <property type="entry name" value="CheR_MeTrfase"/>
</dbReference>